<dbReference type="InterPro" id="IPR004358">
    <property type="entry name" value="Sig_transdc_His_kin-like_C"/>
</dbReference>
<protein>
    <recommendedName>
        <fullName evidence="3">histidine kinase</fullName>
        <ecNumber evidence="3">2.7.13.3</ecNumber>
    </recommendedName>
</protein>
<dbReference type="PRINTS" id="PR00344">
    <property type="entry name" value="BCTRLSENSOR"/>
</dbReference>
<dbReference type="Pfam" id="PF02518">
    <property type="entry name" value="HATPase_c"/>
    <property type="match status" value="1"/>
</dbReference>
<keyword evidence="6" id="KW-0808">Transferase</keyword>
<dbReference type="RefSeq" id="WP_138153579.1">
    <property type="nucleotide sequence ID" value="NZ_VANU01000007.1"/>
</dbReference>
<feature type="transmembrane region" description="Helical" evidence="14">
    <location>
        <begin position="12"/>
        <end position="34"/>
    </location>
</feature>
<dbReference type="InterPro" id="IPR033480">
    <property type="entry name" value="sCache_2"/>
</dbReference>
<feature type="domain" description="Histidine kinase" evidence="15">
    <location>
        <begin position="415"/>
        <end position="636"/>
    </location>
</feature>
<comment type="caution">
    <text evidence="16">The sequence shown here is derived from an EMBL/GenBank/DDBJ whole genome shotgun (WGS) entry which is preliminary data.</text>
</comment>
<dbReference type="InterPro" id="IPR036097">
    <property type="entry name" value="HisK_dim/P_sf"/>
</dbReference>
<keyword evidence="10" id="KW-0067">ATP-binding</keyword>
<dbReference type="InterPro" id="IPR005467">
    <property type="entry name" value="His_kinase_dom"/>
</dbReference>
<evidence type="ECO:0000256" key="9">
    <source>
        <dbReference type="ARBA" id="ARBA00022777"/>
    </source>
</evidence>
<dbReference type="PANTHER" id="PTHR43065">
    <property type="entry name" value="SENSOR HISTIDINE KINASE"/>
    <property type="match status" value="1"/>
</dbReference>
<evidence type="ECO:0000256" key="12">
    <source>
        <dbReference type="ARBA" id="ARBA00023012"/>
    </source>
</evidence>
<dbReference type="InterPro" id="IPR003594">
    <property type="entry name" value="HATPase_dom"/>
</dbReference>
<comment type="subcellular location">
    <subcellularLocation>
        <location evidence="2">Cell membrane</location>
        <topology evidence="2">Multi-pass membrane protein</topology>
    </subcellularLocation>
</comment>
<dbReference type="GO" id="GO:0000155">
    <property type="term" value="F:phosphorelay sensor kinase activity"/>
    <property type="evidence" value="ECO:0007669"/>
    <property type="project" value="InterPro"/>
</dbReference>
<evidence type="ECO:0000256" key="8">
    <source>
        <dbReference type="ARBA" id="ARBA00022741"/>
    </source>
</evidence>
<dbReference type="SUPFAM" id="SSF55874">
    <property type="entry name" value="ATPase domain of HSP90 chaperone/DNA topoisomerase II/histidine kinase"/>
    <property type="match status" value="1"/>
</dbReference>
<dbReference type="EMBL" id="VANU01000007">
    <property type="protein sequence ID" value="TLP35733.1"/>
    <property type="molecule type" value="Genomic_DNA"/>
</dbReference>
<organism evidence="16 17">
    <name type="scientific">Arcobacter arenosus</name>
    <dbReference type="NCBI Taxonomy" id="2576037"/>
    <lineage>
        <taxon>Bacteria</taxon>
        <taxon>Pseudomonadati</taxon>
        <taxon>Campylobacterota</taxon>
        <taxon>Epsilonproteobacteria</taxon>
        <taxon>Campylobacterales</taxon>
        <taxon>Arcobacteraceae</taxon>
        <taxon>Arcobacter</taxon>
    </lineage>
</organism>
<evidence type="ECO:0000259" key="15">
    <source>
        <dbReference type="PROSITE" id="PS50109"/>
    </source>
</evidence>
<evidence type="ECO:0000256" key="4">
    <source>
        <dbReference type="ARBA" id="ARBA00022475"/>
    </source>
</evidence>
<keyword evidence="13 14" id="KW-0472">Membrane</keyword>
<dbReference type="CDD" id="cd18774">
    <property type="entry name" value="PDC2_HK_sensor"/>
    <property type="match status" value="1"/>
</dbReference>
<evidence type="ECO:0000256" key="7">
    <source>
        <dbReference type="ARBA" id="ARBA00022692"/>
    </source>
</evidence>
<keyword evidence="5" id="KW-0597">Phosphoprotein</keyword>
<keyword evidence="11 14" id="KW-1133">Transmembrane helix</keyword>
<keyword evidence="9" id="KW-0418">Kinase</keyword>
<dbReference type="AlphaFoldDB" id="A0A5R8XXZ7"/>
<evidence type="ECO:0000313" key="17">
    <source>
        <dbReference type="Proteomes" id="UP000308901"/>
    </source>
</evidence>
<dbReference type="Gene3D" id="1.10.287.130">
    <property type="match status" value="1"/>
</dbReference>
<keyword evidence="7 14" id="KW-0812">Transmembrane</keyword>
<evidence type="ECO:0000256" key="13">
    <source>
        <dbReference type="ARBA" id="ARBA00023136"/>
    </source>
</evidence>
<dbReference type="EC" id="2.7.13.3" evidence="3"/>
<gene>
    <name evidence="16" type="ORF">FDK22_13835</name>
</gene>
<accession>A0A5R8XXZ7</accession>
<evidence type="ECO:0000256" key="6">
    <source>
        <dbReference type="ARBA" id="ARBA00022679"/>
    </source>
</evidence>
<dbReference type="SMART" id="SM00387">
    <property type="entry name" value="HATPase_c"/>
    <property type="match status" value="1"/>
</dbReference>
<evidence type="ECO:0000256" key="2">
    <source>
        <dbReference type="ARBA" id="ARBA00004651"/>
    </source>
</evidence>
<evidence type="ECO:0000256" key="14">
    <source>
        <dbReference type="SAM" id="Phobius"/>
    </source>
</evidence>
<dbReference type="Gene3D" id="3.30.450.20">
    <property type="entry name" value="PAS domain"/>
    <property type="match status" value="2"/>
</dbReference>
<dbReference type="CDD" id="cd00082">
    <property type="entry name" value="HisKA"/>
    <property type="match status" value="1"/>
</dbReference>
<dbReference type="InterPro" id="IPR004010">
    <property type="entry name" value="Double_Cache_2"/>
</dbReference>
<evidence type="ECO:0000256" key="11">
    <source>
        <dbReference type="ARBA" id="ARBA00022989"/>
    </source>
</evidence>
<evidence type="ECO:0000256" key="1">
    <source>
        <dbReference type="ARBA" id="ARBA00000085"/>
    </source>
</evidence>
<sequence length="636" mass="74543">MNIKNEDKIIRIIKYAPPILAIIISILLSISLYLNNEVNFKNQEKFIEQEYIKNNKEIIKSQVDRIYHLIQKEQHSTENNLKTSLKNRVNEAYSIAMNIYNENKELDNNILKKMISDALREIRFNNKRGYFFIYNFDHECILLPLAKELEGTSFYNYQDANGAYVIRNIIDIVKTQKEGFYQWKYYKPSDKKKQYKKLGFNKHFEPFNWVIGTGEYIEDFENDQKAKILNFISDLKYPNNGYIFALDYNGNYLTHIKKDIIGLNSLEAKDTRTNQTIIDAINTSKNNGSGYITYIQNKKPGIDMPMKKTSYVRGFDKWDMLIGKGFYEDDVKQRVEKEKNLLKEKFHEDLEQIFLITIIFSLVLLILSINLSRVLKNKFDSYKKEINDKLEYITKQNETLAHQSKMAAIGSMINNIAHQWRQPLSMILSTSTGIELKKEIGVLSDDDFKKSIKHINDATRYLSNTIEDFRTYFSKNKEKIEFSIKDVIEATLNIVNPQLIYKNIIVKNNTKDFQTYGLKNELIQVVINLINNAKDELEKIDQEEKYIFIDSYIENQEIILTILDNAGGVPKEIIEHIFEPYFTTKHQSQGTGIGLYMTEEIITKHLNGSIDIKNHEYYYNDKKFLGAKVTIKLILV</sequence>
<reference evidence="16 17" key="1">
    <citation type="submission" date="2019-05" db="EMBL/GenBank/DDBJ databases">
        <title>Arcobacter sp. nov., isolated from sea sediment.</title>
        <authorList>
            <person name="Kim W."/>
        </authorList>
    </citation>
    <scope>NUCLEOTIDE SEQUENCE [LARGE SCALE GENOMIC DNA]</scope>
    <source>
        <strain evidence="16 17">CAU 1517</strain>
    </source>
</reference>
<keyword evidence="8" id="KW-0547">Nucleotide-binding</keyword>
<evidence type="ECO:0000313" key="16">
    <source>
        <dbReference type="EMBL" id="TLP35733.1"/>
    </source>
</evidence>
<evidence type="ECO:0000256" key="5">
    <source>
        <dbReference type="ARBA" id="ARBA00022553"/>
    </source>
</evidence>
<dbReference type="Proteomes" id="UP000308901">
    <property type="component" value="Unassembled WGS sequence"/>
</dbReference>
<dbReference type="PROSITE" id="PS50109">
    <property type="entry name" value="HIS_KIN"/>
    <property type="match status" value="1"/>
</dbReference>
<dbReference type="Gene3D" id="3.30.565.10">
    <property type="entry name" value="Histidine kinase-like ATPase, C-terminal domain"/>
    <property type="match status" value="1"/>
</dbReference>
<evidence type="ECO:0000256" key="10">
    <source>
        <dbReference type="ARBA" id="ARBA00022840"/>
    </source>
</evidence>
<dbReference type="InterPro" id="IPR003661">
    <property type="entry name" value="HisK_dim/P_dom"/>
</dbReference>
<dbReference type="OrthoDB" id="5348736at2"/>
<keyword evidence="4" id="KW-1003">Cell membrane</keyword>
<keyword evidence="17" id="KW-1185">Reference proteome</keyword>
<dbReference type="SUPFAM" id="SSF47384">
    <property type="entry name" value="Homodimeric domain of signal transducing histidine kinase"/>
    <property type="match status" value="1"/>
</dbReference>
<comment type="catalytic activity">
    <reaction evidence="1">
        <text>ATP + protein L-histidine = ADP + protein N-phospho-L-histidine.</text>
        <dbReference type="EC" id="2.7.13.3"/>
    </reaction>
</comment>
<feature type="transmembrane region" description="Helical" evidence="14">
    <location>
        <begin position="353"/>
        <end position="375"/>
    </location>
</feature>
<keyword evidence="12" id="KW-0902">Two-component regulatory system</keyword>
<name>A0A5R8XXZ7_9BACT</name>
<proteinExistence type="predicted"/>
<dbReference type="SMART" id="SM01049">
    <property type="entry name" value="Cache_2"/>
    <property type="match status" value="2"/>
</dbReference>
<dbReference type="GO" id="GO:0005886">
    <property type="term" value="C:plasma membrane"/>
    <property type="evidence" value="ECO:0007669"/>
    <property type="project" value="UniProtKB-SubCell"/>
</dbReference>
<dbReference type="InterPro" id="IPR036890">
    <property type="entry name" value="HATPase_C_sf"/>
</dbReference>
<evidence type="ECO:0000256" key="3">
    <source>
        <dbReference type="ARBA" id="ARBA00012438"/>
    </source>
</evidence>
<dbReference type="GO" id="GO:0005524">
    <property type="term" value="F:ATP binding"/>
    <property type="evidence" value="ECO:0007669"/>
    <property type="project" value="UniProtKB-KW"/>
</dbReference>
<dbReference type="PANTHER" id="PTHR43065:SF46">
    <property type="entry name" value="C4-DICARBOXYLATE TRANSPORT SENSOR PROTEIN DCTB"/>
    <property type="match status" value="1"/>
</dbReference>
<dbReference type="Pfam" id="PF08269">
    <property type="entry name" value="dCache_2"/>
    <property type="match status" value="1"/>
</dbReference>